<dbReference type="GO" id="GO:0016627">
    <property type="term" value="F:oxidoreductase activity, acting on the CH-CH group of donors"/>
    <property type="evidence" value="ECO:0007669"/>
    <property type="project" value="InterPro"/>
</dbReference>
<name>A0A9W9SBJ2_9EURO</name>
<proteinExistence type="predicted"/>
<dbReference type="InterPro" id="IPR036250">
    <property type="entry name" value="AcylCo_DH-like_C"/>
</dbReference>
<keyword evidence="2" id="KW-1185">Reference proteome</keyword>
<accession>A0A9W9SBJ2</accession>
<sequence length="251" mass="27464">MFILLAPIACGRTLDHSITSFNQVCLPPTAMLGIPKKPANMRSQFLIAINRLGSGTLALSLSTIPALKCTALIPIISFRTQQLPILHALAECAVMEPFANWITAQFSDTSLDFSVRHAFAVIFKGAVMQYTQKSFGDILESCGTQGVFVHNQLAEIEAPNRCNGIPEGEILVLCICLATEILLDRYQIPKATKPESIIAKHEEGYISEMLKLQGSIHEGHRSEAYNNRILPHCRPIILAIGQNVSAESVPN</sequence>
<comment type="caution">
    <text evidence="1">The sequence shown here is derived from an EMBL/GenBank/DDBJ whole genome shotgun (WGS) entry which is preliminary data.</text>
</comment>
<gene>
    <name evidence="1" type="ORF">N7517_007113</name>
</gene>
<dbReference type="EMBL" id="JAPZBT010000002">
    <property type="protein sequence ID" value="KAJ5375107.1"/>
    <property type="molecule type" value="Genomic_DNA"/>
</dbReference>
<dbReference type="SUPFAM" id="SSF47203">
    <property type="entry name" value="Acyl-CoA dehydrogenase C-terminal domain-like"/>
    <property type="match status" value="1"/>
</dbReference>
<dbReference type="Proteomes" id="UP001147752">
    <property type="component" value="Unassembled WGS sequence"/>
</dbReference>
<dbReference type="OrthoDB" id="538336at2759"/>
<reference evidence="1" key="2">
    <citation type="journal article" date="2023" name="IMA Fungus">
        <title>Comparative genomic study of the Penicillium genus elucidates a diverse pangenome and 15 lateral gene transfer events.</title>
        <authorList>
            <person name="Petersen C."/>
            <person name="Sorensen T."/>
            <person name="Nielsen M.R."/>
            <person name="Sondergaard T.E."/>
            <person name="Sorensen J.L."/>
            <person name="Fitzpatrick D.A."/>
            <person name="Frisvad J.C."/>
            <person name="Nielsen K.L."/>
        </authorList>
    </citation>
    <scope>NUCLEOTIDE SEQUENCE</scope>
    <source>
        <strain evidence="1">IBT 3081</strain>
    </source>
</reference>
<evidence type="ECO:0000313" key="2">
    <source>
        <dbReference type="Proteomes" id="UP001147752"/>
    </source>
</evidence>
<dbReference type="RefSeq" id="XP_056581093.1">
    <property type="nucleotide sequence ID" value="XM_056724843.1"/>
</dbReference>
<organism evidence="1 2">
    <name type="scientific">Penicillium concentricum</name>
    <dbReference type="NCBI Taxonomy" id="293559"/>
    <lineage>
        <taxon>Eukaryota</taxon>
        <taxon>Fungi</taxon>
        <taxon>Dikarya</taxon>
        <taxon>Ascomycota</taxon>
        <taxon>Pezizomycotina</taxon>
        <taxon>Eurotiomycetes</taxon>
        <taxon>Eurotiomycetidae</taxon>
        <taxon>Eurotiales</taxon>
        <taxon>Aspergillaceae</taxon>
        <taxon>Penicillium</taxon>
    </lineage>
</organism>
<protein>
    <submittedName>
        <fullName evidence="1">Acyl-CoA dehydrogenase/oxidase</fullName>
    </submittedName>
</protein>
<dbReference type="Gene3D" id="1.20.140.10">
    <property type="entry name" value="Butyryl-CoA Dehydrogenase, subunit A, domain 3"/>
    <property type="match status" value="1"/>
</dbReference>
<dbReference type="GeneID" id="81464026"/>
<reference evidence="1" key="1">
    <citation type="submission" date="2022-12" db="EMBL/GenBank/DDBJ databases">
        <authorList>
            <person name="Petersen C."/>
        </authorList>
    </citation>
    <scope>NUCLEOTIDE SEQUENCE</scope>
    <source>
        <strain evidence="1">IBT 3081</strain>
    </source>
</reference>
<dbReference type="AlphaFoldDB" id="A0A9W9SBJ2"/>
<evidence type="ECO:0000313" key="1">
    <source>
        <dbReference type="EMBL" id="KAJ5375107.1"/>
    </source>
</evidence>